<dbReference type="InterPro" id="IPR051465">
    <property type="entry name" value="Cell_Envelope_Struct_Comp"/>
</dbReference>
<name>A0A494XL25_9BACL</name>
<dbReference type="NCBIfam" id="TIGR02543">
    <property type="entry name" value="List_Bact_rpt"/>
    <property type="match status" value="3"/>
</dbReference>
<dbReference type="GO" id="GO:0030313">
    <property type="term" value="C:cell envelope"/>
    <property type="evidence" value="ECO:0007669"/>
    <property type="project" value="UniProtKB-SubCell"/>
</dbReference>
<dbReference type="PANTHER" id="PTHR43308">
    <property type="entry name" value="OUTER MEMBRANE PROTEIN ALPHA-RELATED"/>
    <property type="match status" value="1"/>
</dbReference>
<evidence type="ECO:0000313" key="5">
    <source>
        <dbReference type="Proteomes" id="UP000282076"/>
    </source>
</evidence>
<dbReference type="SUPFAM" id="SSF50965">
    <property type="entry name" value="Galactose oxidase, central domain"/>
    <property type="match status" value="3"/>
</dbReference>
<evidence type="ECO:0000259" key="3">
    <source>
        <dbReference type="PROSITE" id="PS51272"/>
    </source>
</evidence>
<dbReference type="Gene3D" id="2.60.40.10">
    <property type="entry name" value="Immunoglobulins"/>
    <property type="match status" value="1"/>
</dbReference>
<dbReference type="InterPro" id="IPR015915">
    <property type="entry name" value="Kelch-typ_b-propeller"/>
</dbReference>
<evidence type="ECO:0000259" key="2">
    <source>
        <dbReference type="PROSITE" id="PS50853"/>
    </source>
</evidence>
<dbReference type="InterPro" id="IPR001119">
    <property type="entry name" value="SLH_dom"/>
</dbReference>
<organism evidence="4 5">
    <name type="scientific">Cohnella endophytica</name>
    <dbReference type="NCBI Taxonomy" id="2419778"/>
    <lineage>
        <taxon>Bacteria</taxon>
        <taxon>Bacillati</taxon>
        <taxon>Bacillota</taxon>
        <taxon>Bacilli</taxon>
        <taxon>Bacillales</taxon>
        <taxon>Paenibacillaceae</taxon>
        <taxon>Cohnella</taxon>
    </lineage>
</organism>
<protein>
    <recommendedName>
        <fullName evidence="6">Fibronectin type-III domain-containing protein</fullName>
    </recommendedName>
</protein>
<dbReference type="InterPro" id="IPR003961">
    <property type="entry name" value="FN3_dom"/>
</dbReference>
<comment type="caution">
    <text evidence="4">The sequence shown here is derived from an EMBL/GenBank/DDBJ whole genome shotgun (WGS) entry which is preliminary data.</text>
</comment>
<reference evidence="4 5" key="1">
    <citation type="submission" date="2018-10" db="EMBL/GenBank/DDBJ databases">
        <title>Cohnella sp. M2MS4P-1, whole genome shotgun sequence.</title>
        <authorList>
            <person name="Tuo L."/>
        </authorList>
    </citation>
    <scope>NUCLEOTIDE SEQUENCE [LARGE SCALE GENOMIC DNA]</scope>
    <source>
        <strain evidence="4 5">M2MS4P-1</strain>
    </source>
</reference>
<dbReference type="Proteomes" id="UP000282076">
    <property type="component" value="Unassembled WGS sequence"/>
</dbReference>
<dbReference type="SUPFAM" id="SSF49265">
    <property type="entry name" value="Fibronectin type III"/>
    <property type="match status" value="1"/>
</dbReference>
<dbReference type="Pfam" id="PF09479">
    <property type="entry name" value="Flg_new"/>
    <property type="match status" value="3"/>
</dbReference>
<dbReference type="Gene3D" id="2.60.220.30">
    <property type="match status" value="1"/>
</dbReference>
<dbReference type="InterPro" id="IPR011043">
    <property type="entry name" value="Gal_Oxase/kelch_b-propeller"/>
</dbReference>
<dbReference type="InterPro" id="IPR036116">
    <property type="entry name" value="FN3_sf"/>
</dbReference>
<feature type="domain" description="SLH" evidence="3">
    <location>
        <begin position="1301"/>
        <end position="1356"/>
    </location>
</feature>
<sequence length="1356" mass="143300">MKRLASRLKIGFFRSGKIALACLLVFMFAPFMGAGKTVHATSSDWAAVGQTEQPANVQTLLKSNDTLYAGTGNGSDDVWSNRDGTWTQMIGSPARVRSLLVDADGTLYAGAWGDGNNVSMYTASDGWKEMPGSPSNVYSLIDVDGTIYAGASNGSSNDVWTYTAIAGWTKMMGSPGDAQALTYINGTLYAGTGSNGVWSNSNGSWTQISNGVSNPKYVASLVNVNGMLYAAGTPIGDNRSVWTYNNSNSTWTPITGAPARVKTLRFASGTLYAGTASGSGYDDVWTYTTGGGWAKMNGAPGSVYALLDDNGTLYAGTQTGRNDVWTFSNGTWTQMGVLPGDTNTLYSANGTLYAGLNKETNAVWAYTTRGGWTQMSGSPGYVYALTDVNGTLYAGTCNDDNDNDVWAYDTTATTPEWTQMTISHAPSNVYSLLNVDGTLYAGTNNGSNDIWTYDTTATSPEWTQMTASHMPGYVNTLLNVNGTIYAGNATPDENDVWTYDTSATTPEWTQMTASHAPSTVTSLLEVNGTLYAGTFNGGNDVWTYDTSATTPEWTQMTTSNAPNDVNALLIVNGKLFAGTDNGSNDVWSYSNGTWEQVSGSPSQLHALLEIGGTLYAAGVNGVVQLTAPGTPANLQAGSTTFDSTTLSWDAVTGATGYYLYENGDSTAITAVTGTSHTVSGLTPNTSYTFTVSAFNAIGESEQSDELPVQTLNADATLTSTIGTVSTDGTADESITDIPHATTLDEFKAAIRPTDEHATFKVYDEDGITEATILATGKKVIVTGRDGTTKITYTLTVVPAYLVTYNGNGASGNAPADSSPYAQGDTVTVYGNIGTLAKTGYTFNGWNTAANGSGTSYAAGSTFTMSTSNVTLYAMWTINTYTVSFNSNGGTAISDQPVDYNDRATKPADPTKSGNTFGGWYSDSELTTPFDFTASVTTNKTLYAKWTANTHTVTFNSNGGSAVGIQTVNDNGTATKPTDPTKSGNTFGGWYSDSELATPFDFTASVTTNKTLYAKWTLNPAGGAPPSTSSNDTVISTDGTLTLPVGKTGKVSLGDVINITIPADALGKELKLTIQIVADAQKLLTKNDVLASPVFEILKNFPENFGKEITLTFTFDPKSLGKGQQPSVFYYDEAKKVWVKVGGTVNGNTITVKVNHFTKYAVLGEGQNPDSTTDTKQPINFNDISGHWAEASIKQAVSAGIVSGYSDGTFNPNRIVTRAEFAVMLANALKLQGDGSELAFTDKGKIGSWAQKSVAQVVQASILTGYKDGTFRPDAEITRLEMAVMIAKALGQPVISTTATDFADDKDIAVWAKGAVGAMRKLNIIRGKGVNVFAPGDKTTRAESVTVLLRMLAQKDK</sequence>
<dbReference type="InterPro" id="IPR013783">
    <property type="entry name" value="Ig-like_fold"/>
</dbReference>
<evidence type="ECO:0008006" key="6">
    <source>
        <dbReference type="Google" id="ProtNLM"/>
    </source>
</evidence>
<proteinExistence type="predicted"/>
<dbReference type="InterPro" id="IPR042229">
    <property type="entry name" value="Listeria/Bacterioides_rpt_sf"/>
</dbReference>
<feature type="domain" description="Fibronectin type-III" evidence="2">
    <location>
        <begin position="630"/>
        <end position="713"/>
    </location>
</feature>
<gene>
    <name evidence="4" type="ORF">D7Z26_16615</name>
</gene>
<dbReference type="Pfam" id="PF00395">
    <property type="entry name" value="SLH"/>
    <property type="match status" value="3"/>
</dbReference>
<comment type="subcellular location">
    <subcellularLocation>
        <location evidence="1">Cell envelope</location>
    </subcellularLocation>
</comment>
<dbReference type="EMBL" id="RBZM01000007">
    <property type="protein sequence ID" value="RKP51415.1"/>
    <property type="molecule type" value="Genomic_DNA"/>
</dbReference>
<dbReference type="PANTHER" id="PTHR43308:SF5">
    <property type="entry name" value="S-LAYER PROTEIN _ PEPTIDOGLYCAN ENDO-BETA-N-ACETYLGLUCOSAMINIDASE"/>
    <property type="match status" value="1"/>
</dbReference>
<dbReference type="PROSITE" id="PS51272">
    <property type="entry name" value="SLH"/>
    <property type="match status" value="3"/>
</dbReference>
<keyword evidence="5" id="KW-1185">Reference proteome</keyword>
<dbReference type="SMART" id="SM00060">
    <property type="entry name" value="FN3"/>
    <property type="match status" value="1"/>
</dbReference>
<feature type="domain" description="SLH" evidence="3">
    <location>
        <begin position="1239"/>
        <end position="1299"/>
    </location>
</feature>
<dbReference type="RefSeq" id="WP_120978113.1">
    <property type="nucleotide sequence ID" value="NZ_RBZM01000007.1"/>
</dbReference>
<evidence type="ECO:0000313" key="4">
    <source>
        <dbReference type="EMBL" id="RKP51415.1"/>
    </source>
</evidence>
<dbReference type="Pfam" id="PF00041">
    <property type="entry name" value="fn3"/>
    <property type="match status" value="1"/>
</dbReference>
<dbReference type="Gene3D" id="2.60.40.4270">
    <property type="entry name" value="Listeria-Bacteroides repeat domain"/>
    <property type="match status" value="3"/>
</dbReference>
<feature type="domain" description="SLH" evidence="3">
    <location>
        <begin position="1175"/>
        <end position="1238"/>
    </location>
</feature>
<dbReference type="CDD" id="cd00063">
    <property type="entry name" value="FN3"/>
    <property type="match status" value="1"/>
</dbReference>
<dbReference type="PROSITE" id="PS50853">
    <property type="entry name" value="FN3"/>
    <property type="match status" value="1"/>
</dbReference>
<dbReference type="Gene3D" id="2.120.10.80">
    <property type="entry name" value="Kelch-type beta propeller"/>
    <property type="match status" value="1"/>
</dbReference>
<dbReference type="OrthoDB" id="9802993at2"/>
<dbReference type="InterPro" id="IPR013378">
    <property type="entry name" value="InlB-like_B-rpt"/>
</dbReference>
<evidence type="ECO:0000256" key="1">
    <source>
        <dbReference type="ARBA" id="ARBA00004196"/>
    </source>
</evidence>
<accession>A0A494XL25</accession>